<feature type="region of interest" description="Disordered" evidence="1">
    <location>
        <begin position="1"/>
        <end position="22"/>
    </location>
</feature>
<evidence type="ECO:0000313" key="4">
    <source>
        <dbReference type="Proteomes" id="UP000481109"/>
    </source>
</evidence>
<dbReference type="AlphaFoldDB" id="A0A6G4XVI9"/>
<organism evidence="3 4">
    <name type="scientific">Streptomyces mesophilus</name>
    <dbReference type="NCBI Taxonomy" id="1775132"/>
    <lineage>
        <taxon>Bacteria</taxon>
        <taxon>Bacillati</taxon>
        <taxon>Actinomycetota</taxon>
        <taxon>Actinomycetes</taxon>
        <taxon>Kitasatosporales</taxon>
        <taxon>Streptomycetaceae</taxon>
        <taxon>Streptomyces</taxon>
    </lineage>
</organism>
<evidence type="ECO:0008006" key="5">
    <source>
        <dbReference type="Google" id="ProtNLM"/>
    </source>
</evidence>
<keyword evidence="2" id="KW-0472">Membrane</keyword>
<feature type="transmembrane region" description="Helical" evidence="2">
    <location>
        <begin position="207"/>
        <end position="226"/>
    </location>
</feature>
<accession>A0A6G4XVI9</accession>
<proteinExistence type="predicted"/>
<protein>
    <recommendedName>
        <fullName evidence="5">DUF3592 domain-containing protein</fullName>
    </recommendedName>
</protein>
<dbReference type="EMBL" id="JAAKZW010000331">
    <property type="protein sequence ID" value="NGO81458.1"/>
    <property type="molecule type" value="Genomic_DNA"/>
</dbReference>
<gene>
    <name evidence="3" type="ORF">G6045_38240</name>
</gene>
<feature type="transmembrane region" description="Helical" evidence="2">
    <location>
        <begin position="47"/>
        <end position="75"/>
    </location>
</feature>
<sequence length="234" mass="24448">MTEGRHRNHGSGESADRSRRTACRRTSHLLAAKIRSRLSRAALPPPLWLRIEGIAVALVGTLAVIGCTVAAVLAGLPSSKAVAAGVVAVLALTLYLLVTRAGRLISGVVAGLGIALAMVVPQAATELTLAGRGERVQVVVTAVDVSSEDEDRYLCSVRHGDGTPVQRRLWRGCSASVSPGESIAMVYDPKGRIAPRGASPAPDTWQLVAQGAGLAGLLAAFSYAAVVRSIRRRY</sequence>
<reference evidence="3 4" key="1">
    <citation type="submission" date="2020-02" db="EMBL/GenBank/DDBJ databases">
        <title>Whole-genome analyses of novel actinobacteria.</title>
        <authorList>
            <person name="Sahin N."/>
            <person name="Tokatli A."/>
        </authorList>
    </citation>
    <scope>NUCLEOTIDE SEQUENCE [LARGE SCALE GENOMIC DNA]</scope>
    <source>
        <strain evidence="3 4">YC504</strain>
    </source>
</reference>
<evidence type="ECO:0000256" key="1">
    <source>
        <dbReference type="SAM" id="MobiDB-lite"/>
    </source>
</evidence>
<comment type="caution">
    <text evidence="3">The sequence shown here is derived from an EMBL/GenBank/DDBJ whole genome shotgun (WGS) entry which is preliminary data.</text>
</comment>
<dbReference type="RefSeq" id="WP_165336853.1">
    <property type="nucleotide sequence ID" value="NZ_JAAKZW010000331.1"/>
</dbReference>
<keyword evidence="2" id="KW-1133">Transmembrane helix</keyword>
<feature type="transmembrane region" description="Helical" evidence="2">
    <location>
        <begin position="81"/>
        <end position="98"/>
    </location>
</feature>
<evidence type="ECO:0000313" key="3">
    <source>
        <dbReference type="EMBL" id="NGO81458.1"/>
    </source>
</evidence>
<name>A0A6G4XVI9_9ACTN</name>
<keyword evidence="2" id="KW-0812">Transmembrane</keyword>
<keyword evidence="4" id="KW-1185">Reference proteome</keyword>
<evidence type="ECO:0000256" key="2">
    <source>
        <dbReference type="SAM" id="Phobius"/>
    </source>
</evidence>
<dbReference type="Proteomes" id="UP000481109">
    <property type="component" value="Unassembled WGS sequence"/>
</dbReference>
<feature type="transmembrane region" description="Helical" evidence="2">
    <location>
        <begin position="105"/>
        <end position="124"/>
    </location>
</feature>